<sequence>MGLTPTGPSTGEPMDMGFGAIETATRVIDLCASGMPELRSLRLEIALLGASAVLGLFAASDLPFDYVKSQIQKMHDQMHLERLFYKCSLDRGP</sequence>
<name>A0A835HHS9_9MAGN</name>
<dbReference type="EMBL" id="JADFTS010000007">
    <property type="protein sequence ID" value="KAF9598547.1"/>
    <property type="molecule type" value="Genomic_DNA"/>
</dbReference>
<proteinExistence type="predicted"/>
<organism evidence="1 2">
    <name type="scientific">Coptis chinensis</name>
    <dbReference type="NCBI Taxonomy" id="261450"/>
    <lineage>
        <taxon>Eukaryota</taxon>
        <taxon>Viridiplantae</taxon>
        <taxon>Streptophyta</taxon>
        <taxon>Embryophyta</taxon>
        <taxon>Tracheophyta</taxon>
        <taxon>Spermatophyta</taxon>
        <taxon>Magnoliopsida</taxon>
        <taxon>Ranunculales</taxon>
        <taxon>Ranunculaceae</taxon>
        <taxon>Coptidoideae</taxon>
        <taxon>Coptis</taxon>
    </lineage>
</organism>
<gene>
    <name evidence="1" type="ORF">IFM89_028079</name>
</gene>
<dbReference type="AlphaFoldDB" id="A0A835HHS9"/>
<protein>
    <submittedName>
        <fullName evidence="1">Uncharacterized protein</fullName>
    </submittedName>
</protein>
<evidence type="ECO:0000313" key="2">
    <source>
        <dbReference type="Proteomes" id="UP000631114"/>
    </source>
</evidence>
<evidence type="ECO:0000313" key="1">
    <source>
        <dbReference type="EMBL" id="KAF9598547.1"/>
    </source>
</evidence>
<accession>A0A835HHS9</accession>
<dbReference type="Proteomes" id="UP000631114">
    <property type="component" value="Unassembled WGS sequence"/>
</dbReference>
<reference evidence="1 2" key="1">
    <citation type="submission" date="2020-10" db="EMBL/GenBank/DDBJ databases">
        <title>The Coptis chinensis genome and diversification of protoberbering-type alkaloids.</title>
        <authorList>
            <person name="Wang B."/>
            <person name="Shu S."/>
            <person name="Song C."/>
            <person name="Liu Y."/>
        </authorList>
    </citation>
    <scope>NUCLEOTIDE SEQUENCE [LARGE SCALE GENOMIC DNA]</scope>
    <source>
        <strain evidence="1">HL-2020</strain>
        <tissue evidence="1">Leaf</tissue>
    </source>
</reference>
<comment type="caution">
    <text evidence="1">The sequence shown here is derived from an EMBL/GenBank/DDBJ whole genome shotgun (WGS) entry which is preliminary data.</text>
</comment>
<keyword evidence="2" id="KW-1185">Reference proteome</keyword>